<organism evidence="2">
    <name type="scientific">Prymnesium polylepis</name>
    <dbReference type="NCBI Taxonomy" id="72548"/>
    <lineage>
        <taxon>Eukaryota</taxon>
        <taxon>Haptista</taxon>
        <taxon>Haptophyta</taxon>
        <taxon>Prymnesiophyceae</taxon>
        <taxon>Prymnesiales</taxon>
        <taxon>Prymnesiaceae</taxon>
        <taxon>Prymnesium</taxon>
    </lineage>
</organism>
<feature type="compositionally biased region" description="Low complexity" evidence="1">
    <location>
        <begin position="323"/>
        <end position="339"/>
    </location>
</feature>
<proteinExistence type="predicted"/>
<feature type="region of interest" description="Disordered" evidence="1">
    <location>
        <begin position="302"/>
        <end position="348"/>
    </location>
</feature>
<dbReference type="PANTHER" id="PTHR47027:SF20">
    <property type="entry name" value="REVERSE TRANSCRIPTASE-LIKE PROTEIN WITH RNA-DIRECTED DNA POLYMERASE DOMAIN"/>
    <property type="match status" value="1"/>
</dbReference>
<dbReference type="AlphaFoldDB" id="A0A7S4HDW2"/>
<feature type="compositionally biased region" description="Basic residues" evidence="1">
    <location>
        <begin position="313"/>
        <end position="322"/>
    </location>
</feature>
<accession>A0A7S4HDW2</accession>
<reference evidence="2" key="1">
    <citation type="submission" date="2021-01" db="EMBL/GenBank/DDBJ databases">
        <authorList>
            <person name="Corre E."/>
            <person name="Pelletier E."/>
            <person name="Niang G."/>
            <person name="Scheremetjew M."/>
            <person name="Finn R."/>
            <person name="Kale V."/>
            <person name="Holt S."/>
            <person name="Cochrane G."/>
            <person name="Meng A."/>
            <person name="Brown T."/>
            <person name="Cohen L."/>
        </authorList>
    </citation>
    <scope>NUCLEOTIDE SEQUENCE</scope>
    <source>
        <strain evidence="2">UIO037</strain>
    </source>
</reference>
<dbReference type="EMBL" id="HBKO01002985">
    <property type="protein sequence ID" value="CAE2196153.1"/>
    <property type="molecule type" value="Transcribed_RNA"/>
</dbReference>
<evidence type="ECO:0000256" key="1">
    <source>
        <dbReference type="SAM" id="MobiDB-lite"/>
    </source>
</evidence>
<protein>
    <submittedName>
        <fullName evidence="2">Uncharacterized protein</fullName>
    </submittedName>
</protein>
<name>A0A7S4HDW2_9EUKA</name>
<gene>
    <name evidence="2" type="ORF">CPOL0286_LOCUS1507</name>
</gene>
<evidence type="ECO:0000313" key="2">
    <source>
        <dbReference type="EMBL" id="CAE2196153.1"/>
    </source>
</evidence>
<dbReference type="PANTHER" id="PTHR47027">
    <property type="entry name" value="REVERSE TRANSCRIPTASE DOMAIN-CONTAINING PROTEIN"/>
    <property type="match status" value="1"/>
</dbReference>
<sequence length="387" mass="43473">MTGRQPTAHGDNFAIVDSEYADDTALPFTSRKDVEEQTPKVLKHFKRWGMEVHEGVKAADGSTAKESKSEILFCAARPHMYSDPATFDGADLSDVLLPGGRFMSIVACFRYLGSYMSRFGNDSIDVDSRVTSAGKAFGALRGCLFSSTHINMAAKRSVYESLILNILLYGAESWSVTEIMRQRLRVFHAQCVRSMCRVSRKHTRQHRISTAALEKRLGLDSIDIYLSRRQLRWAGHVSRMDYAQRLPRRMLSSWVPHPRTRGAPPMTYGRSLDSALSDFHIDRHEWPRLAANRTVWRETLRLGHPPHSDAGSPRRRRRRSRFGGRPAGRPSSPTSTSTRRCARSAHHSHSSATAAVPLCGKTLLDSFLRCDPSLHPMRTLPLCVCPG</sequence>